<comment type="caution">
    <text evidence="2">The sequence shown here is derived from an EMBL/GenBank/DDBJ whole genome shotgun (WGS) entry which is preliminary data.</text>
</comment>
<feature type="region of interest" description="Disordered" evidence="1">
    <location>
        <begin position="165"/>
        <end position="215"/>
    </location>
</feature>
<dbReference type="Proteomes" id="UP000684084">
    <property type="component" value="Unassembled WGS sequence"/>
</dbReference>
<gene>
    <name evidence="2" type="ORF">CHRIB12_LOCUS5707</name>
</gene>
<dbReference type="OrthoDB" id="2371973at2759"/>
<evidence type="ECO:0000313" key="2">
    <source>
        <dbReference type="EMBL" id="CAB5353787.1"/>
    </source>
</evidence>
<dbReference type="PANTHER" id="PTHR35385:SF2">
    <property type="entry name" value="PROTEIN B, PUTATIVE-RELATED"/>
    <property type="match status" value="1"/>
</dbReference>
<evidence type="ECO:0000313" key="3">
    <source>
        <dbReference type="Proteomes" id="UP000684084"/>
    </source>
</evidence>
<feature type="compositionally biased region" description="Basic residues" evidence="1">
    <location>
        <begin position="165"/>
        <end position="179"/>
    </location>
</feature>
<reference evidence="2" key="1">
    <citation type="submission" date="2020-05" db="EMBL/GenBank/DDBJ databases">
        <authorList>
            <person name="Rincon C."/>
            <person name="Sanders R I."/>
            <person name="Robbins C."/>
            <person name="Chaturvedi A."/>
        </authorList>
    </citation>
    <scope>NUCLEOTIDE SEQUENCE</scope>
    <source>
        <strain evidence="2">CHB12</strain>
    </source>
</reference>
<evidence type="ECO:0000256" key="1">
    <source>
        <dbReference type="SAM" id="MobiDB-lite"/>
    </source>
</evidence>
<dbReference type="AlphaFoldDB" id="A0A916E1M1"/>
<sequence length="215" mass="24362">MDASAAFDPLNTSITLLYSICAVGALPLGVLSTSDELEITLEKALNLLKTILPSHAFYGRGAEVGPIVFLTDDSSAERNSLELCWPQGIRLLCTFHVLWAFWRWLHDSKHHIKKEDRAPIMEKMKKILYSTSGPEMDVHYNEFKQKFYVYIKSGSMIRVQVKSIKRRKSGSSSGGKRKIAANISEGKENMDPQIIPTRKKKKSGKKEHNFKNAHR</sequence>
<protein>
    <recommendedName>
        <fullName evidence="4">MULE transposase domain-containing protein</fullName>
    </recommendedName>
</protein>
<dbReference type="PANTHER" id="PTHR35385">
    <property type="entry name" value="PROTEIN B, PUTATIVE-RELATED-RELATED"/>
    <property type="match status" value="1"/>
</dbReference>
<name>A0A916E1M1_9GLOM</name>
<evidence type="ECO:0008006" key="4">
    <source>
        <dbReference type="Google" id="ProtNLM"/>
    </source>
</evidence>
<feature type="compositionally biased region" description="Basic and acidic residues" evidence="1">
    <location>
        <begin position="206"/>
        <end position="215"/>
    </location>
</feature>
<organism evidence="2 3">
    <name type="scientific">Rhizophagus irregularis</name>
    <dbReference type="NCBI Taxonomy" id="588596"/>
    <lineage>
        <taxon>Eukaryota</taxon>
        <taxon>Fungi</taxon>
        <taxon>Fungi incertae sedis</taxon>
        <taxon>Mucoromycota</taxon>
        <taxon>Glomeromycotina</taxon>
        <taxon>Glomeromycetes</taxon>
        <taxon>Glomerales</taxon>
        <taxon>Glomeraceae</taxon>
        <taxon>Rhizophagus</taxon>
    </lineage>
</organism>
<proteinExistence type="predicted"/>
<accession>A0A916E1M1</accession>
<dbReference type="EMBL" id="CAGKOT010000009">
    <property type="protein sequence ID" value="CAB5353787.1"/>
    <property type="molecule type" value="Genomic_DNA"/>
</dbReference>